<gene>
    <name evidence="3" type="ORF">J2X15_001433</name>
</gene>
<feature type="domain" description="ATPase AAA-type core" evidence="1">
    <location>
        <begin position="118"/>
        <end position="243"/>
    </location>
</feature>
<dbReference type="Proteomes" id="UP001268089">
    <property type="component" value="Unassembled WGS sequence"/>
</dbReference>
<dbReference type="Gene3D" id="3.40.50.300">
    <property type="entry name" value="P-loop containing nucleotide triphosphate hydrolases"/>
    <property type="match status" value="1"/>
</dbReference>
<dbReference type="SUPFAM" id="SSF52540">
    <property type="entry name" value="P-loop containing nucleoside triphosphate hydrolases"/>
    <property type="match status" value="1"/>
</dbReference>
<dbReference type="InterPro" id="IPR051396">
    <property type="entry name" value="Bact_Antivir_Def_Nuclease"/>
</dbReference>
<evidence type="ECO:0000313" key="3">
    <source>
        <dbReference type="EMBL" id="MDR7306155.1"/>
    </source>
</evidence>
<feature type="domain" description="DUF4435" evidence="2">
    <location>
        <begin position="292"/>
        <end position="495"/>
    </location>
</feature>
<dbReference type="RefSeq" id="WP_310340841.1">
    <property type="nucleotide sequence ID" value="NZ_JAVDXO010000002.1"/>
</dbReference>
<evidence type="ECO:0000259" key="1">
    <source>
        <dbReference type="Pfam" id="PF13304"/>
    </source>
</evidence>
<evidence type="ECO:0000259" key="2">
    <source>
        <dbReference type="Pfam" id="PF14491"/>
    </source>
</evidence>
<dbReference type="PANTHER" id="PTHR43581:SF2">
    <property type="entry name" value="EXCINUCLEASE ATPASE SUBUNIT"/>
    <property type="match status" value="1"/>
</dbReference>
<dbReference type="PANTHER" id="PTHR43581">
    <property type="entry name" value="ATP/GTP PHOSPHATASE"/>
    <property type="match status" value="1"/>
</dbReference>
<dbReference type="InterPro" id="IPR029492">
    <property type="entry name" value="DUF4435"/>
</dbReference>
<name>A0ABU1ZKS7_9BURK</name>
<proteinExistence type="predicted"/>
<dbReference type="Pfam" id="PF14491">
    <property type="entry name" value="DUF4435"/>
    <property type="match status" value="1"/>
</dbReference>
<accession>A0ABU1ZKS7</accession>
<comment type="caution">
    <text evidence="3">The sequence shown here is derived from an EMBL/GenBank/DDBJ whole genome shotgun (WGS) entry which is preliminary data.</text>
</comment>
<protein>
    <recommendedName>
        <fullName evidence="5">ABC transporter ATP-binding protein</fullName>
    </recommendedName>
</protein>
<dbReference type="InterPro" id="IPR027417">
    <property type="entry name" value="P-loop_NTPase"/>
</dbReference>
<dbReference type="Pfam" id="PF13304">
    <property type="entry name" value="AAA_21"/>
    <property type="match status" value="1"/>
</dbReference>
<evidence type="ECO:0000313" key="4">
    <source>
        <dbReference type="Proteomes" id="UP001268089"/>
    </source>
</evidence>
<evidence type="ECO:0008006" key="5">
    <source>
        <dbReference type="Google" id="ProtNLM"/>
    </source>
</evidence>
<reference evidence="3 4" key="1">
    <citation type="submission" date="2023-07" db="EMBL/GenBank/DDBJ databases">
        <title>Sorghum-associated microbial communities from plants grown in Nebraska, USA.</title>
        <authorList>
            <person name="Schachtman D."/>
        </authorList>
    </citation>
    <scope>NUCLEOTIDE SEQUENCE [LARGE SCALE GENOMIC DNA]</scope>
    <source>
        <strain evidence="3 4">BE308</strain>
    </source>
</reference>
<sequence>MTFSIELPNRTGVGDPEKIDSSGHVVLIGANGAGKTRLGIWIEERHQNKYTVHRMSAQKALTIPEFAQLKNLEQAEKDLIFGRSDQHATVGRKIHDRWGGTPATFLLSDYDKLLSLLFAKSSERDRKHTENTRQSQSYILVADAPIDTIVKIWGDIMPHREIKFFDGKVLVKKTDEPEYHGKEMSDGERVALYLIGQCLCAPDNSIVIVDEPEIHLHKSLVDKLWNKVEELSQTKTIVYITHDLDFAASRTDANKIWIKSYNGNNVWTWDEVPDEETLPENMILEVIGSRKKILFCEGDAGSLDVTIYQIAYPNYHVIPRGGCDKVIESTKALRNNVALHHLDAVGIIDSDYRESEEVAALLAHGIKTIAVAEIENIFCVESAVRVVAEHLTQDPNQVVEKVTQYILSALISELELQISSMAERRIQYLLGAFSKSSNDKQGLTGGLGVTLGRIDVDVIYGECKSEFDAAIASNNLDELLRVYNRKSLPARISGILGLANGEYKKLLVRLMKGPKRQAVTTALQTYLPTLP</sequence>
<dbReference type="EMBL" id="JAVDXO010000002">
    <property type="protein sequence ID" value="MDR7306155.1"/>
    <property type="molecule type" value="Genomic_DNA"/>
</dbReference>
<organism evidence="3 4">
    <name type="scientific">Rhodoferax saidenbachensis</name>
    <dbReference type="NCBI Taxonomy" id="1484693"/>
    <lineage>
        <taxon>Bacteria</taxon>
        <taxon>Pseudomonadati</taxon>
        <taxon>Pseudomonadota</taxon>
        <taxon>Betaproteobacteria</taxon>
        <taxon>Burkholderiales</taxon>
        <taxon>Comamonadaceae</taxon>
        <taxon>Rhodoferax</taxon>
    </lineage>
</organism>
<keyword evidence="4" id="KW-1185">Reference proteome</keyword>
<dbReference type="InterPro" id="IPR003959">
    <property type="entry name" value="ATPase_AAA_core"/>
</dbReference>